<keyword evidence="1" id="KW-0812">Transmembrane</keyword>
<organism evidence="2">
    <name type="scientific">Siphoviridae sp. ctwQT14</name>
    <dbReference type="NCBI Taxonomy" id="2827971"/>
    <lineage>
        <taxon>Viruses</taxon>
        <taxon>Duplodnaviria</taxon>
        <taxon>Heunggongvirae</taxon>
        <taxon>Uroviricota</taxon>
        <taxon>Caudoviricetes</taxon>
    </lineage>
</organism>
<accession>A0A8S5TK72</accession>
<evidence type="ECO:0000313" key="2">
    <source>
        <dbReference type="EMBL" id="DAF63577.1"/>
    </source>
</evidence>
<feature type="transmembrane region" description="Helical" evidence="1">
    <location>
        <begin position="12"/>
        <end position="31"/>
    </location>
</feature>
<reference evidence="2" key="1">
    <citation type="journal article" date="2021" name="Proc. Natl. Acad. Sci. U.S.A.">
        <title>A Catalog of Tens of Thousands of Viruses from Human Metagenomes Reveals Hidden Associations with Chronic Diseases.</title>
        <authorList>
            <person name="Tisza M.J."/>
            <person name="Buck C.B."/>
        </authorList>
    </citation>
    <scope>NUCLEOTIDE SEQUENCE</scope>
    <source>
        <strain evidence="2">CtwQT14</strain>
    </source>
</reference>
<evidence type="ECO:0000256" key="1">
    <source>
        <dbReference type="SAM" id="Phobius"/>
    </source>
</evidence>
<keyword evidence="1" id="KW-1133">Transmembrane helix</keyword>
<keyword evidence="1" id="KW-0472">Membrane</keyword>
<protein>
    <submittedName>
        <fullName evidence="2">Uncharacterized protein</fullName>
    </submittedName>
</protein>
<proteinExistence type="predicted"/>
<name>A0A8S5TK72_9CAUD</name>
<dbReference type="EMBL" id="BK032842">
    <property type="protein sequence ID" value="DAF63577.1"/>
    <property type="molecule type" value="Genomic_DNA"/>
</dbReference>
<sequence length="34" mass="4034">MYCKLFAEEKQFKLSNIITIIKTIAFLKIVLLPY</sequence>